<organism evidence="1 2">
    <name type="scientific">Halospeciosus flavus</name>
    <dbReference type="NCBI Taxonomy" id="3032283"/>
    <lineage>
        <taxon>Archaea</taxon>
        <taxon>Methanobacteriati</taxon>
        <taxon>Methanobacteriota</taxon>
        <taxon>Stenosarchaea group</taxon>
        <taxon>Halobacteria</taxon>
        <taxon>Halobacteriales</taxon>
        <taxon>Halobacteriaceae</taxon>
        <taxon>Halospeciosus</taxon>
    </lineage>
</organism>
<dbReference type="InterPro" id="IPR055927">
    <property type="entry name" value="DUF7504"/>
</dbReference>
<keyword evidence="2" id="KW-1185">Reference proteome</keyword>
<name>A0ABD5Z467_9EURY</name>
<dbReference type="Proteomes" id="UP001596447">
    <property type="component" value="Unassembled WGS sequence"/>
</dbReference>
<evidence type="ECO:0000313" key="2">
    <source>
        <dbReference type="Proteomes" id="UP001596447"/>
    </source>
</evidence>
<dbReference type="EMBL" id="JBHTAR010000011">
    <property type="protein sequence ID" value="MFC7200042.1"/>
    <property type="molecule type" value="Genomic_DNA"/>
</dbReference>
<gene>
    <name evidence="1" type="ORF">ACFQJ9_11590</name>
</gene>
<evidence type="ECO:0000313" key="1">
    <source>
        <dbReference type="EMBL" id="MFC7200042.1"/>
    </source>
</evidence>
<accession>A0ABD5Z467</accession>
<comment type="caution">
    <text evidence="1">The sequence shown here is derived from an EMBL/GenBank/DDBJ whole genome shotgun (WGS) entry which is preliminary data.</text>
</comment>
<proteinExistence type="predicted"/>
<dbReference type="RefSeq" id="WP_279529962.1">
    <property type="nucleotide sequence ID" value="NZ_CP122312.1"/>
</dbReference>
<dbReference type="Pfam" id="PF24336">
    <property type="entry name" value="DUF7504"/>
    <property type="match status" value="1"/>
</dbReference>
<sequence>MSDDSPRGADATLVVGADEVAHERACRHLVGEETGDCLRVTTDESDAHVCTEAIPAFEDGVVFGDMELTEVGVAFSEAVGNYDSAGEETLQVCLDGLPHVEEDPAREALFRFLHAAIARVRTVGGECHAHLDASASTELVHVVEPLFDTVLEVENEAEGSEDVVGAARAWSELDAEPTRI</sequence>
<dbReference type="AlphaFoldDB" id="A0ABD5Z467"/>
<reference evidence="1 2" key="1">
    <citation type="journal article" date="2019" name="Int. J. Syst. Evol. Microbiol.">
        <title>The Global Catalogue of Microorganisms (GCM) 10K type strain sequencing project: providing services to taxonomists for standard genome sequencing and annotation.</title>
        <authorList>
            <consortium name="The Broad Institute Genomics Platform"/>
            <consortium name="The Broad Institute Genome Sequencing Center for Infectious Disease"/>
            <person name="Wu L."/>
            <person name="Ma J."/>
        </authorList>
    </citation>
    <scope>NUCLEOTIDE SEQUENCE [LARGE SCALE GENOMIC DNA]</scope>
    <source>
        <strain evidence="1 2">XZGYJ-43</strain>
    </source>
</reference>
<protein>
    <submittedName>
        <fullName evidence="1">Uncharacterized protein</fullName>
    </submittedName>
</protein>